<feature type="transmembrane region" description="Helical" evidence="2">
    <location>
        <begin position="176"/>
        <end position="197"/>
    </location>
</feature>
<dbReference type="Proteomes" id="UP000053257">
    <property type="component" value="Unassembled WGS sequence"/>
</dbReference>
<evidence type="ECO:0000256" key="1">
    <source>
        <dbReference type="SAM" id="MobiDB-lite"/>
    </source>
</evidence>
<keyword evidence="2" id="KW-0812">Transmembrane</keyword>
<feature type="transmembrane region" description="Helical" evidence="2">
    <location>
        <begin position="209"/>
        <end position="233"/>
    </location>
</feature>
<keyword evidence="5" id="KW-1185">Reference proteome</keyword>
<feature type="transmembrane region" description="Helical" evidence="2">
    <location>
        <begin position="59"/>
        <end position="77"/>
    </location>
</feature>
<accession>A0A0C3PH78</accession>
<name>A0A0C3PH78_PHLG1</name>
<feature type="domain" description="DUF6533" evidence="3">
    <location>
        <begin position="29"/>
        <end position="69"/>
    </location>
</feature>
<protein>
    <recommendedName>
        <fullName evidence="3">DUF6533 domain-containing protein</fullName>
    </recommendedName>
</protein>
<organism evidence="4 5">
    <name type="scientific">Phlebiopsis gigantea (strain 11061_1 CR5-6)</name>
    <name type="common">White-rot fungus</name>
    <name type="synonym">Peniophora gigantea</name>
    <dbReference type="NCBI Taxonomy" id="745531"/>
    <lineage>
        <taxon>Eukaryota</taxon>
        <taxon>Fungi</taxon>
        <taxon>Dikarya</taxon>
        <taxon>Basidiomycota</taxon>
        <taxon>Agaricomycotina</taxon>
        <taxon>Agaricomycetes</taxon>
        <taxon>Polyporales</taxon>
        <taxon>Phanerochaetaceae</taxon>
        <taxon>Phlebiopsis</taxon>
    </lineage>
</organism>
<keyword evidence="2" id="KW-1133">Transmembrane helix</keyword>
<feature type="transmembrane region" description="Helical" evidence="2">
    <location>
        <begin position="89"/>
        <end position="113"/>
    </location>
</feature>
<feature type="region of interest" description="Disordered" evidence="1">
    <location>
        <begin position="299"/>
        <end position="319"/>
    </location>
</feature>
<evidence type="ECO:0000256" key="2">
    <source>
        <dbReference type="SAM" id="Phobius"/>
    </source>
</evidence>
<dbReference type="InterPro" id="IPR045340">
    <property type="entry name" value="DUF6533"/>
</dbReference>
<gene>
    <name evidence="4" type="ORF">PHLGIDRAFT_119999</name>
</gene>
<evidence type="ECO:0000259" key="3">
    <source>
        <dbReference type="Pfam" id="PF20151"/>
    </source>
</evidence>
<dbReference type="EMBL" id="KN840549">
    <property type="protein sequence ID" value="KIP05218.1"/>
    <property type="molecule type" value="Genomic_DNA"/>
</dbReference>
<feature type="transmembrane region" description="Helical" evidence="2">
    <location>
        <begin position="120"/>
        <end position="141"/>
    </location>
</feature>
<reference evidence="4 5" key="1">
    <citation type="journal article" date="2014" name="PLoS Genet.">
        <title>Analysis of the Phlebiopsis gigantea genome, transcriptome and secretome provides insight into its pioneer colonization strategies of wood.</title>
        <authorList>
            <person name="Hori C."/>
            <person name="Ishida T."/>
            <person name="Igarashi K."/>
            <person name="Samejima M."/>
            <person name="Suzuki H."/>
            <person name="Master E."/>
            <person name="Ferreira P."/>
            <person name="Ruiz-Duenas F.J."/>
            <person name="Held B."/>
            <person name="Canessa P."/>
            <person name="Larrondo L.F."/>
            <person name="Schmoll M."/>
            <person name="Druzhinina I.S."/>
            <person name="Kubicek C.P."/>
            <person name="Gaskell J.A."/>
            <person name="Kersten P."/>
            <person name="St John F."/>
            <person name="Glasner J."/>
            <person name="Sabat G."/>
            <person name="Splinter BonDurant S."/>
            <person name="Syed K."/>
            <person name="Yadav J."/>
            <person name="Mgbeahuruike A.C."/>
            <person name="Kovalchuk A."/>
            <person name="Asiegbu F.O."/>
            <person name="Lackner G."/>
            <person name="Hoffmeister D."/>
            <person name="Rencoret J."/>
            <person name="Gutierrez A."/>
            <person name="Sun H."/>
            <person name="Lindquist E."/>
            <person name="Barry K."/>
            <person name="Riley R."/>
            <person name="Grigoriev I.V."/>
            <person name="Henrissat B."/>
            <person name="Kues U."/>
            <person name="Berka R.M."/>
            <person name="Martinez A.T."/>
            <person name="Covert S.F."/>
            <person name="Blanchette R.A."/>
            <person name="Cullen D."/>
        </authorList>
    </citation>
    <scope>NUCLEOTIDE SEQUENCE [LARGE SCALE GENOMIC DNA]</scope>
    <source>
        <strain evidence="4 5">11061_1 CR5-6</strain>
    </source>
</reference>
<evidence type="ECO:0000313" key="5">
    <source>
        <dbReference type="Proteomes" id="UP000053257"/>
    </source>
</evidence>
<feature type="transmembrane region" description="Helical" evidence="2">
    <location>
        <begin position="20"/>
        <end position="39"/>
    </location>
</feature>
<dbReference type="OrthoDB" id="2802397at2759"/>
<evidence type="ECO:0000313" key="4">
    <source>
        <dbReference type="EMBL" id="KIP05218.1"/>
    </source>
</evidence>
<dbReference type="Pfam" id="PF20151">
    <property type="entry name" value="DUF6533"/>
    <property type="match status" value="1"/>
</dbReference>
<proteinExistence type="predicted"/>
<sequence>MTTVSQFGGPFLNSRDVSSTFVYQLITRACFALSCYEYIITFKSEVAHGWQGKLTVKSLVFLVNRWLLILPSLYQIFVTSMTLTKQGVATTTFVFEILVVIDVAVFSALRVYVVAYYRRALCALVFIMGCAPAVTGLYVWMNSAAILVQDVPERSAFCLNTQTSSPKFQLIRTVQLLVFDRIPVIFSDAVVLALTLRRTWQPLRDSVRLGFTVSTFACLTCESVIYFLALLALNVGLMLTSYWPVASPISPLLHTVPQILIGRFMINLRDTVLRSQQWPSYDDTLHSNMLFGTTPRGSMSNIGQPGEATRCTRSSDVGV</sequence>
<keyword evidence="2" id="KW-0472">Membrane</keyword>
<dbReference type="HOGENOM" id="CLU_871873_0_0_1"/>
<dbReference type="AlphaFoldDB" id="A0A0C3PH78"/>